<reference evidence="2" key="3">
    <citation type="journal article" date="2000" name="Genome Res.">
        <title>RIKEN integrated sequence analysis (RISA) system--384-format sequencing pipeline with 384 multicapillary sequencer.</title>
        <authorList>
            <person name="Shibata K."/>
            <person name="Itoh M."/>
            <person name="Aizawa K."/>
            <person name="Nagaoka S."/>
            <person name="Sasaki N."/>
            <person name="Carninci P."/>
            <person name="Konno H."/>
            <person name="Akiyama J."/>
            <person name="Nishi K."/>
            <person name="Kitsunai T."/>
            <person name="Tashiro H."/>
            <person name="Itoh M."/>
            <person name="Sumi N."/>
            <person name="Ishii Y."/>
            <person name="Nakamura S."/>
            <person name="Hazama M."/>
            <person name="Nishine T."/>
            <person name="Harada A."/>
            <person name="Yamamoto R."/>
            <person name="Matsumoto H."/>
            <person name="Sakaguchi S."/>
            <person name="Ikegami T."/>
            <person name="Kashiwagi K."/>
            <person name="Fujiwake S."/>
            <person name="Inoue K."/>
            <person name="Togawa Y."/>
            <person name="Izawa M."/>
            <person name="Ohara E."/>
            <person name="Watahiki M."/>
            <person name="Yoneda Y."/>
            <person name="Ishikawa T."/>
            <person name="Ozawa K."/>
            <person name="Tanaka T."/>
            <person name="Matsuura S."/>
            <person name="Kawai J."/>
            <person name="Okazaki Y."/>
            <person name="Muramatsu M."/>
            <person name="Inoue Y."/>
            <person name="Kira A."/>
            <person name="Hayashizaki Y."/>
        </authorList>
    </citation>
    <scope>NUCLEOTIDE SEQUENCE</scope>
    <source>
        <strain evidence="2">C57BL/6J</strain>
    </source>
</reference>
<reference evidence="2" key="2">
    <citation type="journal article" date="2000" name="Genome Res.">
        <title>Normalization and subtraction of cap-trapper-selected cDNAs to prepare full-length cDNA libraries for rapid discovery of new genes.</title>
        <authorList>
            <person name="Carninci P."/>
            <person name="Shibata Y."/>
            <person name="Hayatsu N."/>
            <person name="Sugahara Y."/>
            <person name="Shibata K."/>
            <person name="Itoh M."/>
            <person name="Konno H."/>
            <person name="Okazaki Y."/>
            <person name="Muramatsu M."/>
            <person name="Hayashizaki Y."/>
        </authorList>
    </citation>
    <scope>NUCLEOTIDE SEQUENCE</scope>
    <source>
        <strain evidence="2">C57BL/6J</strain>
    </source>
</reference>
<dbReference type="EMBL" id="AK019121">
    <property type="protein sequence ID" value="BAC25580.1"/>
    <property type="molecule type" value="mRNA"/>
</dbReference>
<name>Q8BG96_MOUSE</name>
<gene>
    <name evidence="3" type="primary">2410080I02Rik</name>
</gene>
<reference evidence="2" key="7">
    <citation type="journal article" date="2005" name="Science">
        <title>The Transcriptional Landscape of the Mammalian Genome.</title>
        <authorList>
            <consortium name="The FANTOM Consortium"/>
            <consortium name="Riken Genome Exploration Research Group and Genome Science Group (Genome Network Project Core Group)"/>
        </authorList>
    </citation>
    <scope>NUCLEOTIDE SEQUENCE</scope>
    <source>
        <strain evidence="2">C57BL/6J</strain>
    </source>
</reference>
<dbReference type="MGI" id="MGI:1915498">
    <property type="gene designation" value="2410080I02Rik"/>
</dbReference>
<dbReference type="AGR" id="MGI:1915498"/>
<feature type="region of interest" description="Disordered" evidence="1">
    <location>
        <begin position="45"/>
        <end position="67"/>
    </location>
</feature>
<evidence type="ECO:0000313" key="2">
    <source>
        <dbReference type="EMBL" id="BAC25580.1"/>
    </source>
</evidence>
<reference evidence="2" key="6">
    <citation type="journal article" date="2002" name="Nature">
        <title>Analysis of the mouse transcriptome based on functional annotation of 60,770 full-length cDNAs.</title>
        <authorList>
            <consortium name="The FANTOM Consortium and the RIKEN Genome Exploration Research Group Phase I and II Team"/>
        </authorList>
    </citation>
    <scope>NUCLEOTIDE SEQUENCE</scope>
    <source>
        <strain evidence="2">C57BL/6J</strain>
    </source>
</reference>
<organism evidence="2">
    <name type="scientific">Mus musculus</name>
    <name type="common">Mouse</name>
    <dbReference type="NCBI Taxonomy" id="10090"/>
    <lineage>
        <taxon>Eukaryota</taxon>
        <taxon>Metazoa</taxon>
        <taxon>Chordata</taxon>
        <taxon>Craniata</taxon>
        <taxon>Vertebrata</taxon>
        <taxon>Euteleostomi</taxon>
        <taxon>Mammalia</taxon>
        <taxon>Eutheria</taxon>
        <taxon>Euarchontoglires</taxon>
        <taxon>Glires</taxon>
        <taxon>Rodentia</taxon>
        <taxon>Myomorpha</taxon>
        <taxon>Muroidea</taxon>
        <taxon>Muridae</taxon>
        <taxon>Murinae</taxon>
        <taxon>Mus</taxon>
        <taxon>Mus</taxon>
    </lineage>
</organism>
<reference evidence="2" key="8">
    <citation type="journal article" date="2005" name="Science">
        <title>Antisense Transcription in the Mammalian Transcriptome.</title>
        <authorList>
            <consortium name="RIKEN Genome Exploration Research Group and Genome Science Group (Genome Network Project Core Group) and the FANTOM Consortium"/>
        </authorList>
    </citation>
    <scope>NUCLEOTIDE SEQUENCE</scope>
    <source>
        <strain evidence="2">C57BL/6J</strain>
    </source>
</reference>
<evidence type="ECO:0000256" key="1">
    <source>
        <dbReference type="SAM" id="MobiDB-lite"/>
    </source>
</evidence>
<sequence>APGLRGGCCCRQCAGLCEPGGWVIVGKMWLQSWKARFLQSHLHSHSLAGQPAPPRDSNTSHPTSLFLPHPRALHAGPRVGVRYGLCLEADVIATPYSAVFPEGPQGRFS</sequence>
<dbReference type="EMBL" id="AK019124">
    <property type="protein sequence ID" value="BAC25581.1"/>
    <property type="molecule type" value="mRNA"/>
</dbReference>
<reference evidence="2" key="4">
    <citation type="submission" date="2000-08" db="EMBL/GenBank/DDBJ databases">
        <authorList>
            <person name="Adachi J."/>
            <person name="Aizawa K."/>
            <person name="Akahira S."/>
            <person name="Akimura T."/>
            <person name="Arai A."/>
            <person name="Aono H."/>
            <person name="Arakawa T."/>
            <person name="Bono H."/>
            <person name="Carninci P."/>
            <person name="Fukuda S."/>
            <person name="Fukunishi Y."/>
            <person name="Furuno M."/>
            <person name="Hanagaki T."/>
            <person name="Hara A."/>
            <person name="Hayatsu N."/>
            <person name="Hiramoto K."/>
            <person name="Hiraoka T."/>
            <person name="Hori F."/>
            <person name="Imotani K."/>
            <person name="Ishii Y."/>
            <person name="Itoh M."/>
            <person name="Izawa M."/>
            <person name="Kasukawa T."/>
            <person name="Kato H."/>
            <person name="Kawai J."/>
            <person name="Kojima Y."/>
            <person name="Konno H."/>
            <person name="Kouda M."/>
            <person name="Koya S."/>
            <person name="Kurihara C."/>
            <person name="Matsuyama T."/>
            <person name="Miyazaki A."/>
            <person name="Nishi K."/>
            <person name="Nomura K."/>
            <person name="Numazaki R."/>
            <person name="Ohno M."/>
            <person name="Okazaki Y."/>
            <person name="Okido T."/>
            <person name="Owa C."/>
            <person name="Saito H."/>
            <person name="Saito R."/>
            <person name="Sakai C."/>
            <person name="Sakai K."/>
            <person name="Sano H."/>
            <person name="Sasaki D."/>
            <person name="Shibata K."/>
            <person name="Shibata Y."/>
            <person name="Shinagawa A."/>
            <person name="Shiraki T."/>
            <person name="Sogabe Y."/>
            <person name="Suzuki H."/>
            <person name="Tagami M."/>
            <person name="Tagawa A."/>
            <person name="Takahashi F."/>
            <person name="Tanaka T."/>
            <person name="Tejima Y."/>
            <person name="Toya T."/>
            <person name="Yamamura T."/>
            <person name="Yasunishi A."/>
            <person name="Yoshida K."/>
            <person name="Yoshino M."/>
            <person name="Muramatsu M."/>
            <person name="Hayashizaki Y."/>
        </authorList>
    </citation>
    <scope>NUCLEOTIDE SEQUENCE</scope>
    <source>
        <strain evidence="2">C57BL/6J</strain>
    </source>
</reference>
<feature type="non-terminal residue" evidence="2">
    <location>
        <position position="1"/>
    </location>
</feature>
<reference evidence="2" key="5">
    <citation type="journal article" date="2001" name="Nature">
        <title>Functional annotation of a full-length mouse cDNA collection.</title>
        <authorList>
            <consortium name="The RIKEN Genome Exploration Research Group Phase II Team and the FANTOM Consortium"/>
        </authorList>
    </citation>
    <scope>NUCLEOTIDE SEQUENCE</scope>
    <source>
        <strain evidence="2">C57BL/6J</strain>
    </source>
</reference>
<reference evidence="2" key="1">
    <citation type="journal article" date="1999" name="Methods Enzymol.">
        <title>High-efficiency full-length cDNA cloning.</title>
        <authorList>
            <person name="Carninci P."/>
            <person name="Hayashizaki Y."/>
        </authorList>
    </citation>
    <scope>NUCLEOTIDE SEQUENCE</scope>
    <source>
        <strain evidence="2">C57BL/6J</strain>
    </source>
</reference>
<protein>
    <submittedName>
        <fullName evidence="2">Uncharacterized protein</fullName>
    </submittedName>
</protein>
<accession>Q8BG96</accession>
<evidence type="ECO:0000313" key="3">
    <source>
        <dbReference type="MGI" id="MGI:1915498"/>
    </source>
</evidence>
<proteinExistence type="evidence at transcript level"/>
<dbReference type="AlphaFoldDB" id="Q8BG96"/>